<evidence type="ECO:0000256" key="4">
    <source>
        <dbReference type="ARBA" id="ARBA00022692"/>
    </source>
</evidence>
<dbReference type="EMBL" id="VSSQ01046827">
    <property type="protein sequence ID" value="MPN00802.1"/>
    <property type="molecule type" value="Genomic_DNA"/>
</dbReference>
<dbReference type="CDD" id="cd06261">
    <property type="entry name" value="TM_PBP2"/>
    <property type="match status" value="1"/>
</dbReference>
<dbReference type="InterPro" id="IPR000515">
    <property type="entry name" value="MetI-like"/>
</dbReference>
<dbReference type="SUPFAM" id="SSF161098">
    <property type="entry name" value="MetI-like"/>
    <property type="match status" value="1"/>
</dbReference>
<gene>
    <name evidence="9" type="primary">araQ_91</name>
    <name evidence="9" type="ORF">SDC9_148000</name>
</gene>
<feature type="transmembrane region" description="Helical" evidence="7">
    <location>
        <begin position="115"/>
        <end position="134"/>
    </location>
</feature>
<comment type="subcellular location">
    <subcellularLocation>
        <location evidence="1">Cell membrane</location>
        <topology evidence="1">Multi-pass membrane protein</topology>
    </subcellularLocation>
</comment>
<reference evidence="9" key="1">
    <citation type="submission" date="2019-08" db="EMBL/GenBank/DDBJ databases">
        <authorList>
            <person name="Kucharzyk K."/>
            <person name="Murdoch R.W."/>
            <person name="Higgins S."/>
            <person name="Loffler F."/>
        </authorList>
    </citation>
    <scope>NUCLEOTIDE SEQUENCE</scope>
</reference>
<dbReference type="Gene3D" id="1.10.3720.10">
    <property type="entry name" value="MetI-like"/>
    <property type="match status" value="1"/>
</dbReference>
<dbReference type="GO" id="GO:0055085">
    <property type="term" value="P:transmembrane transport"/>
    <property type="evidence" value="ECO:0007669"/>
    <property type="project" value="InterPro"/>
</dbReference>
<dbReference type="InterPro" id="IPR035906">
    <property type="entry name" value="MetI-like_sf"/>
</dbReference>
<feature type="transmembrane region" description="Helical" evidence="7">
    <location>
        <begin position="79"/>
        <end position="103"/>
    </location>
</feature>
<dbReference type="PROSITE" id="PS50928">
    <property type="entry name" value="ABC_TM1"/>
    <property type="match status" value="1"/>
</dbReference>
<keyword evidence="2" id="KW-0813">Transport</keyword>
<dbReference type="PANTHER" id="PTHR43744">
    <property type="entry name" value="ABC TRANSPORTER PERMEASE PROTEIN MG189-RELATED-RELATED"/>
    <property type="match status" value="1"/>
</dbReference>
<evidence type="ECO:0000256" key="7">
    <source>
        <dbReference type="SAM" id="Phobius"/>
    </source>
</evidence>
<evidence type="ECO:0000313" key="9">
    <source>
        <dbReference type="EMBL" id="MPN00802.1"/>
    </source>
</evidence>
<organism evidence="9">
    <name type="scientific">bioreactor metagenome</name>
    <dbReference type="NCBI Taxonomy" id="1076179"/>
    <lineage>
        <taxon>unclassified sequences</taxon>
        <taxon>metagenomes</taxon>
        <taxon>ecological metagenomes</taxon>
    </lineage>
</organism>
<evidence type="ECO:0000256" key="3">
    <source>
        <dbReference type="ARBA" id="ARBA00022475"/>
    </source>
</evidence>
<accession>A0A645EHQ7</accession>
<keyword evidence="5 7" id="KW-1133">Transmembrane helix</keyword>
<protein>
    <submittedName>
        <fullName evidence="9">L-arabinose transport system permease protein AraQ</fullName>
    </submittedName>
</protein>
<evidence type="ECO:0000259" key="8">
    <source>
        <dbReference type="PROSITE" id="PS50928"/>
    </source>
</evidence>
<feature type="domain" description="ABC transmembrane type-1" evidence="8">
    <location>
        <begin position="44"/>
        <end position="234"/>
    </location>
</feature>
<sequence>MIISSLKSDLQIFLWPPQWIPKPMVWSNYADAFTNPNLPFLTFFKNTMILEVGIITGKLLSCILVAYGFARLNAPGKNFWFGVLLATFMIPYAVTMIPQYILFNYFGWVNTYLPLIVPAFFGEGYAIFLMRQFFLTIPRELEEAAVIDGANTYQIIRHIIVPLSTPILAVITVLSFKDIWNNFFQPLLYLNDRTKYTLSIGLAYFNGQYSVHMGVLMAASVVLMLPLVIVFFLAQKAFVEGISLTGIAGR</sequence>
<dbReference type="Pfam" id="PF00528">
    <property type="entry name" value="BPD_transp_1"/>
    <property type="match status" value="1"/>
</dbReference>
<evidence type="ECO:0000256" key="1">
    <source>
        <dbReference type="ARBA" id="ARBA00004651"/>
    </source>
</evidence>
<keyword evidence="6 7" id="KW-0472">Membrane</keyword>
<feature type="transmembrane region" description="Helical" evidence="7">
    <location>
        <begin position="211"/>
        <end position="234"/>
    </location>
</feature>
<dbReference type="PANTHER" id="PTHR43744:SF12">
    <property type="entry name" value="ABC TRANSPORTER PERMEASE PROTEIN MG189-RELATED"/>
    <property type="match status" value="1"/>
</dbReference>
<keyword evidence="3" id="KW-1003">Cell membrane</keyword>
<keyword evidence="4 7" id="KW-0812">Transmembrane</keyword>
<evidence type="ECO:0000256" key="6">
    <source>
        <dbReference type="ARBA" id="ARBA00023136"/>
    </source>
</evidence>
<proteinExistence type="predicted"/>
<feature type="transmembrane region" description="Helical" evidence="7">
    <location>
        <begin position="48"/>
        <end position="67"/>
    </location>
</feature>
<evidence type="ECO:0000256" key="5">
    <source>
        <dbReference type="ARBA" id="ARBA00022989"/>
    </source>
</evidence>
<name>A0A645EHQ7_9ZZZZ</name>
<dbReference type="GO" id="GO:0005886">
    <property type="term" value="C:plasma membrane"/>
    <property type="evidence" value="ECO:0007669"/>
    <property type="project" value="UniProtKB-SubCell"/>
</dbReference>
<dbReference type="AlphaFoldDB" id="A0A645EHQ7"/>
<comment type="caution">
    <text evidence="9">The sequence shown here is derived from an EMBL/GenBank/DDBJ whole genome shotgun (WGS) entry which is preliminary data.</text>
</comment>
<evidence type="ECO:0000256" key="2">
    <source>
        <dbReference type="ARBA" id="ARBA00022448"/>
    </source>
</evidence>
<feature type="transmembrane region" description="Helical" evidence="7">
    <location>
        <begin position="155"/>
        <end position="176"/>
    </location>
</feature>